<proteinExistence type="predicted"/>
<protein>
    <submittedName>
        <fullName evidence="1">Uncharacterized protein</fullName>
    </submittedName>
</protein>
<reference evidence="1 2" key="1">
    <citation type="submission" date="2011-10" db="EMBL/GenBank/DDBJ databases">
        <title>The Genome Sequence of Actinomyces graevenitzii C83.</title>
        <authorList>
            <consortium name="The Broad Institute Genome Sequencing Platform"/>
            <consortium name="The Broad Institute Genome Sequencing Center for Infectious Disease"/>
            <person name="Earl A."/>
            <person name="Ward D."/>
            <person name="Feldgarden M."/>
            <person name="Gevers D."/>
            <person name="Sibley C.D."/>
            <person name="Field T.R."/>
            <person name="Grinwis M."/>
            <person name="Eshaghurshan C.S."/>
            <person name="Surette M.G."/>
            <person name="Young S.K."/>
            <person name="Zeng Q."/>
            <person name="Gargeya S."/>
            <person name="Fitzgerald M."/>
            <person name="Haas B."/>
            <person name="Abouelleil A."/>
            <person name="Alvarado L."/>
            <person name="Arachchi H.M."/>
            <person name="Berlin A."/>
            <person name="Brown A."/>
            <person name="Chapman S.B."/>
            <person name="Chen Z."/>
            <person name="Dunbar C."/>
            <person name="Freedman E."/>
            <person name="Gearin G."/>
            <person name="Goldberg J."/>
            <person name="Griggs A."/>
            <person name="Gujja S."/>
            <person name="Heiman D."/>
            <person name="Howarth C."/>
            <person name="Larson L."/>
            <person name="Lui A."/>
            <person name="MacDonald P.J.P."/>
            <person name="Montmayeur A."/>
            <person name="Murphy C."/>
            <person name="Neiman D."/>
            <person name="Pearson M."/>
            <person name="Priest M."/>
            <person name="Roberts A."/>
            <person name="Saif S."/>
            <person name="Shea T."/>
            <person name="Shenoy N."/>
            <person name="Sisk P."/>
            <person name="Stolte C."/>
            <person name="Sykes S."/>
            <person name="Wortman J."/>
            <person name="Nusbaum C."/>
            <person name="Birren B."/>
        </authorList>
    </citation>
    <scope>NUCLEOTIDE SEQUENCE [LARGE SCALE GENOMIC DNA]</scope>
    <source>
        <strain evidence="1 2">C83</strain>
    </source>
</reference>
<evidence type="ECO:0000313" key="2">
    <source>
        <dbReference type="Proteomes" id="UP000003822"/>
    </source>
</evidence>
<sequence length="33" mass="3193">MGLVVVGAAASPCFVADLGTDVAGGAISTSRLW</sequence>
<dbReference type="Proteomes" id="UP000003822">
    <property type="component" value="Unassembled WGS sequence"/>
</dbReference>
<dbReference type="EMBL" id="ACRN01000001">
    <property type="protein sequence ID" value="EHM89700.1"/>
    <property type="molecule type" value="Genomic_DNA"/>
</dbReference>
<dbReference type="AlphaFoldDB" id="G9PD86"/>
<name>G9PD86_9ACTO</name>
<organism evidence="1 2">
    <name type="scientific">Actinomyces graevenitzii C83</name>
    <dbReference type="NCBI Taxonomy" id="435830"/>
    <lineage>
        <taxon>Bacteria</taxon>
        <taxon>Bacillati</taxon>
        <taxon>Actinomycetota</taxon>
        <taxon>Actinomycetes</taxon>
        <taxon>Actinomycetales</taxon>
        <taxon>Actinomycetaceae</taxon>
        <taxon>Actinomyces</taxon>
    </lineage>
</organism>
<evidence type="ECO:0000313" key="1">
    <source>
        <dbReference type="EMBL" id="EHM89700.1"/>
    </source>
</evidence>
<dbReference type="HOGENOM" id="CLU_3380112_0_0_11"/>
<accession>G9PD86</accession>
<keyword evidence="2" id="KW-1185">Reference proteome</keyword>
<comment type="caution">
    <text evidence="1">The sequence shown here is derived from an EMBL/GenBank/DDBJ whole genome shotgun (WGS) entry which is preliminary data.</text>
</comment>
<gene>
    <name evidence="1" type="ORF">HMPREF0045_00365</name>
</gene>